<dbReference type="STRING" id="52586.A0A0B1P4T4"/>
<dbReference type="GO" id="GO:0000978">
    <property type="term" value="F:RNA polymerase II cis-regulatory region sequence-specific DNA binding"/>
    <property type="evidence" value="ECO:0007669"/>
    <property type="project" value="InterPro"/>
</dbReference>
<evidence type="ECO:0000256" key="6">
    <source>
        <dbReference type="ARBA" id="ARBA00023242"/>
    </source>
</evidence>
<evidence type="ECO:0000256" key="4">
    <source>
        <dbReference type="ARBA" id="ARBA00022771"/>
    </source>
</evidence>
<keyword evidence="5" id="KW-0862">Zinc</keyword>
<dbReference type="GO" id="GO:0000785">
    <property type="term" value="C:chromatin"/>
    <property type="evidence" value="ECO:0007669"/>
    <property type="project" value="TreeGrafter"/>
</dbReference>
<keyword evidence="9" id="KW-1185">Reference proteome</keyword>
<proteinExistence type="predicted"/>
<evidence type="ECO:0000256" key="3">
    <source>
        <dbReference type="ARBA" id="ARBA00022737"/>
    </source>
</evidence>
<keyword evidence="7" id="KW-0732">Signal</keyword>
<keyword evidence="2" id="KW-0479">Metal-binding</keyword>
<dbReference type="HOGENOM" id="CLU_785723_0_0_1"/>
<accession>A0A0B1P4T4</accession>
<gene>
    <name evidence="8" type="ORF">EV44_g0147</name>
</gene>
<comment type="subcellular location">
    <subcellularLocation>
        <location evidence="1">Nucleus</location>
    </subcellularLocation>
</comment>
<keyword evidence="6" id="KW-0539">Nucleus</keyword>
<dbReference type="CDD" id="cd12148">
    <property type="entry name" value="fungal_TF_MHR"/>
    <property type="match status" value="1"/>
</dbReference>
<evidence type="ECO:0000256" key="1">
    <source>
        <dbReference type="ARBA" id="ARBA00004123"/>
    </source>
</evidence>
<organism evidence="8 9">
    <name type="scientific">Uncinula necator</name>
    <name type="common">Grape powdery mildew</name>
    <dbReference type="NCBI Taxonomy" id="52586"/>
    <lineage>
        <taxon>Eukaryota</taxon>
        <taxon>Fungi</taxon>
        <taxon>Dikarya</taxon>
        <taxon>Ascomycota</taxon>
        <taxon>Pezizomycotina</taxon>
        <taxon>Leotiomycetes</taxon>
        <taxon>Erysiphales</taxon>
        <taxon>Erysiphaceae</taxon>
        <taxon>Erysiphe</taxon>
    </lineage>
</organism>
<keyword evidence="3" id="KW-0677">Repeat</keyword>
<dbReference type="GO" id="GO:0000981">
    <property type="term" value="F:DNA-binding transcription factor activity, RNA polymerase II-specific"/>
    <property type="evidence" value="ECO:0007669"/>
    <property type="project" value="InterPro"/>
</dbReference>
<dbReference type="PANTHER" id="PTHR40626:SF8">
    <property type="entry name" value="C2H2 FINGER DOMAIN TRANSCRIPTION FACTOR (EUROFUNG)-RELATED"/>
    <property type="match status" value="1"/>
</dbReference>
<name>A0A0B1P4T4_UNCNE</name>
<feature type="chain" id="PRO_5002058911" evidence="7">
    <location>
        <begin position="22"/>
        <end position="353"/>
    </location>
</feature>
<reference evidence="8 9" key="1">
    <citation type="journal article" date="2014" name="BMC Genomics">
        <title>Adaptive genomic structural variation in the grape powdery mildew pathogen, Erysiphe necator.</title>
        <authorList>
            <person name="Jones L."/>
            <person name="Riaz S."/>
            <person name="Morales-Cruz A."/>
            <person name="Amrine K.C."/>
            <person name="McGuire B."/>
            <person name="Gubler W.D."/>
            <person name="Walker M.A."/>
            <person name="Cantu D."/>
        </authorList>
    </citation>
    <scope>NUCLEOTIDE SEQUENCE [LARGE SCALE GENOMIC DNA]</scope>
    <source>
        <strain evidence="9">c</strain>
    </source>
</reference>
<sequence>MPSFGIETAFLPLLAVITVMGALYSRDEVEVNSARSILDLVEYYIFSLDDLTDEHEIRQIMQSGNLEESPFSLSSLQAAYIMVVLQFWTGSAVSKKRTIESRFTNVTRVARRLRLVNSRHDQGDLLSEELWIEKECRIRLINFIYHFDCALTFFAHFPYRLTLTEMNFDLMCEDRLFFSPHPFSEPHFTLGRNLTLLTAFQSLFIKVPPIPGIGTEENPCGLNVSDMFTLIHLLFVYVHNQMTMYIHPFRFIPSESSLGQNPDMNNKSDTNMDILKSALEYWHSIWISIRSNMCSSTIFSENICKNAVNYWMVTQLILMNPKSADTLMTMEIGCDDAISQLRDLPNRIPVHGK</sequence>
<protein>
    <submittedName>
        <fullName evidence="8">Putative c2h2 finger domain protein</fullName>
    </submittedName>
</protein>
<dbReference type="AlphaFoldDB" id="A0A0B1P4T4"/>
<dbReference type="InterPro" id="IPR051059">
    <property type="entry name" value="VerF-like"/>
</dbReference>
<dbReference type="PANTHER" id="PTHR40626">
    <property type="entry name" value="MIP31509P"/>
    <property type="match status" value="1"/>
</dbReference>
<evidence type="ECO:0000313" key="9">
    <source>
        <dbReference type="Proteomes" id="UP000030854"/>
    </source>
</evidence>
<evidence type="ECO:0000313" key="8">
    <source>
        <dbReference type="EMBL" id="KHJ32315.1"/>
    </source>
</evidence>
<dbReference type="GO" id="GO:0008270">
    <property type="term" value="F:zinc ion binding"/>
    <property type="evidence" value="ECO:0007669"/>
    <property type="project" value="UniProtKB-KW"/>
</dbReference>
<evidence type="ECO:0000256" key="7">
    <source>
        <dbReference type="SAM" id="SignalP"/>
    </source>
</evidence>
<dbReference type="EMBL" id="JNVN01002180">
    <property type="protein sequence ID" value="KHJ32315.1"/>
    <property type="molecule type" value="Genomic_DNA"/>
</dbReference>
<evidence type="ECO:0000256" key="2">
    <source>
        <dbReference type="ARBA" id="ARBA00022723"/>
    </source>
</evidence>
<feature type="signal peptide" evidence="7">
    <location>
        <begin position="1"/>
        <end position="21"/>
    </location>
</feature>
<evidence type="ECO:0000256" key="5">
    <source>
        <dbReference type="ARBA" id="ARBA00022833"/>
    </source>
</evidence>
<comment type="caution">
    <text evidence="8">The sequence shown here is derived from an EMBL/GenBank/DDBJ whole genome shotgun (WGS) entry which is preliminary data.</text>
</comment>
<dbReference type="Proteomes" id="UP000030854">
    <property type="component" value="Unassembled WGS sequence"/>
</dbReference>
<keyword evidence="4" id="KW-0863">Zinc-finger</keyword>
<dbReference type="GO" id="GO:0005634">
    <property type="term" value="C:nucleus"/>
    <property type="evidence" value="ECO:0007669"/>
    <property type="project" value="UniProtKB-SubCell"/>
</dbReference>